<dbReference type="KEGG" id="dvu:DVU_1701"/>
<proteinExistence type="predicted"/>
<dbReference type="EnsemblBacteria" id="AAS96178">
    <property type="protein sequence ID" value="AAS96178"/>
    <property type="gene ID" value="DVU_1701"/>
</dbReference>
<keyword evidence="1" id="KW-0472">Membrane</keyword>
<name>Q72BD5_NITV2</name>
<keyword evidence="1" id="KW-1133">Transmembrane helix</keyword>
<dbReference type="EMBL" id="AE017285">
    <property type="protein sequence ID" value="AAS96178.1"/>
    <property type="molecule type" value="Genomic_DNA"/>
</dbReference>
<dbReference type="HOGENOM" id="CLU_2232275_0_0_7"/>
<gene>
    <name evidence="2" type="ordered locus">DVU_1701</name>
</gene>
<accession>Q72BD5</accession>
<dbReference type="Proteomes" id="UP000002194">
    <property type="component" value="Chromosome"/>
</dbReference>
<evidence type="ECO:0000313" key="3">
    <source>
        <dbReference type="Proteomes" id="UP000002194"/>
    </source>
</evidence>
<keyword evidence="1" id="KW-0812">Transmembrane</keyword>
<organism evidence="2 3">
    <name type="scientific">Nitratidesulfovibrio vulgaris (strain ATCC 29579 / DSM 644 / CCUG 34227 / NCIMB 8303 / VKM B-1760 / Hildenborough)</name>
    <name type="common">Desulfovibrio vulgaris</name>
    <dbReference type="NCBI Taxonomy" id="882"/>
    <lineage>
        <taxon>Bacteria</taxon>
        <taxon>Pseudomonadati</taxon>
        <taxon>Thermodesulfobacteriota</taxon>
        <taxon>Desulfovibrionia</taxon>
        <taxon>Desulfovibrionales</taxon>
        <taxon>Desulfovibrionaceae</taxon>
        <taxon>Nitratidesulfovibrio</taxon>
    </lineage>
</organism>
<protein>
    <submittedName>
        <fullName evidence="2">Uncharacterized protein</fullName>
    </submittedName>
</protein>
<feature type="transmembrane region" description="Helical" evidence="1">
    <location>
        <begin position="56"/>
        <end position="80"/>
    </location>
</feature>
<evidence type="ECO:0000256" key="1">
    <source>
        <dbReference type="SAM" id="Phobius"/>
    </source>
</evidence>
<evidence type="ECO:0000313" key="2">
    <source>
        <dbReference type="EMBL" id="AAS96178.1"/>
    </source>
</evidence>
<dbReference type="PaxDb" id="882-DVU_1701"/>
<keyword evidence="3" id="KW-1185">Reference proteome</keyword>
<dbReference type="AlphaFoldDB" id="Q72BD5"/>
<reference evidence="2 3" key="1">
    <citation type="journal article" date="2004" name="Nat. Biotechnol.">
        <title>The genome sequence of the anaerobic, sulfate-reducing bacterium Desulfovibrio vulgaris Hildenborough.</title>
        <authorList>
            <person name="Heidelberg J.F."/>
            <person name="Seshadri R."/>
            <person name="Haveman S.A."/>
            <person name="Hemme C.L."/>
            <person name="Paulsen I.T."/>
            <person name="Kolonay J.F."/>
            <person name="Eisen J.A."/>
            <person name="Ward N."/>
            <person name="Methe B."/>
            <person name="Brinkac L.M."/>
            <person name="Daugherty S.C."/>
            <person name="Deboy R.T."/>
            <person name="Dodson R.J."/>
            <person name="Durkin A.S."/>
            <person name="Madupu R."/>
            <person name="Nelson W.C."/>
            <person name="Sullivan S.A."/>
            <person name="Fouts D."/>
            <person name="Haft D.H."/>
            <person name="Selengut J."/>
            <person name="Peterson J.D."/>
            <person name="Davidsen T.M."/>
            <person name="Zafar N."/>
            <person name="Zhou L."/>
            <person name="Radune D."/>
            <person name="Dimitrov G."/>
            <person name="Hance M."/>
            <person name="Tran K."/>
            <person name="Khouri H."/>
            <person name="Gill J."/>
            <person name="Utterback T.R."/>
            <person name="Feldblyum T.V."/>
            <person name="Wall J.D."/>
            <person name="Voordouw G."/>
            <person name="Fraser C.M."/>
        </authorList>
    </citation>
    <scope>NUCLEOTIDE SEQUENCE [LARGE SCALE GENOMIC DNA]</scope>
    <source>
        <strain evidence="3">ATCC 29579 / DSM 644 / NCIMB 8303 / VKM B-1760 / Hildenborough</strain>
    </source>
</reference>
<sequence>MHVAFAAVYILAEHGYMASIYCWFDNVFSERPGIICIRFQVADVCISLRKHIQIVFFPFFSMNILVMNCKFIMCCLWAILHYGTAIPINIEVVVSYADLEWASVV</sequence>